<gene>
    <name evidence="3" type="ORF">R1sor_014238</name>
</gene>
<evidence type="ECO:0008006" key="5">
    <source>
        <dbReference type="Google" id="ProtNLM"/>
    </source>
</evidence>
<accession>A0ABD3HBP5</accession>
<feature type="coiled-coil region" evidence="1">
    <location>
        <begin position="214"/>
        <end position="241"/>
    </location>
</feature>
<dbReference type="Proteomes" id="UP001633002">
    <property type="component" value="Unassembled WGS sequence"/>
</dbReference>
<dbReference type="SUPFAM" id="SSF56219">
    <property type="entry name" value="DNase I-like"/>
    <property type="match status" value="1"/>
</dbReference>
<name>A0ABD3HBP5_9MARC</name>
<sequence length="809" mass="91609">MEGNIHASMLAPEELWSILDTAEILREPIRSEAAVAAETGLTSELQGRGNWKNARVESRRDPTEQHRKKYNTLITALRSDRGLPVWAHTLWNCRSVPPHTAFGTLLEGYDGFYRAGLEVGIGGFNFADIPVGTTTEIVHRPSEPNAEPLPTATVSSTGLAHRMQMVNRDRDLNKGEENIPPLAKVLLVLETFGASIADIQVTVVGLNKTVEAMQENTKRELAGLRADYDQVRAQLDSLVARTTAESPKERFGAVESELRLLHKEQRSVLSTLNRLEECAAGQTKIMADHTLMLKESKSTIPPTDFATVMTGLDEKMRTYAETVRDTQVVALRERDNEQTDRARRPLNLRVIGLTEEEDEDMKEQICTFFRDVLRVASPQVESANWEERSRTKHCPCWSEAVAQGGTELWSKADVVGLAETWDIGEEPSVDLPGFMCIRSLTNKRRYNKGRGFGGLAVWVRTELNVDIEIEFEDTRKQFIILKIGKEGRFGFITFCYFAPACAPVYNASTEGGSLFLEIARKISGLGDRGDVWILRDFNSRTRSTQGMVPHTQDVIWRQNEIGRRQERSSEDTGINRFTESFLQFVSACNLTILNGTERFPDTQGFTCFTPMGSSTVDNLLGSDGANSRVLTFSIESRVPESDHTPLLCTLGGVPRQPDTKKTRRNPMYLDMTLRVQYKQAVTLALQQVDVTVNISHILARTARLVFQRRQLTKQSWFDLECQEAHRRTLSCTDENQQERYQAYKKLICGKKRSFTREQQLILTAKLMREPQLFWTRFQPKRLLADLPVRVLSSMFKSYISSPVLQVCRW</sequence>
<keyword evidence="4" id="KW-1185">Reference proteome</keyword>
<evidence type="ECO:0000313" key="3">
    <source>
        <dbReference type="EMBL" id="KAL3687929.1"/>
    </source>
</evidence>
<dbReference type="EMBL" id="JBJQOH010000004">
    <property type="protein sequence ID" value="KAL3687929.1"/>
    <property type="molecule type" value="Genomic_DNA"/>
</dbReference>
<protein>
    <recommendedName>
        <fullName evidence="5">Endonuclease/exonuclease/phosphatase domain-containing protein</fullName>
    </recommendedName>
</protein>
<dbReference type="InterPro" id="IPR036691">
    <property type="entry name" value="Endo/exonu/phosph_ase_sf"/>
</dbReference>
<evidence type="ECO:0000256" key="1">
    <source>
        <dbReference type="SAM" id="Coils"/>
    </source>
</evidence>
<keyword evidence="1" id="KW-0175">Coiled coil</keyword>
<comment type="caution">
    <text evidence="3">The sequence shown here is derived from an EMBL/GenBank/DDBJ whole genome shotgun (WGS) entry which is preliminary data.</text>
</comment>
<organism evidence="3 4">
    <name type="scientific">Riccia sorocarpa</name>
    <dbReference type="NCBI Taxonomy" id="122646"/>
    <lineage>
        <taxon>Eukaryota</taxon>
        <taxon>Viridiplantae</taxon>
        <taxon>Streptophyta</taxon>
        <taxon>Embryophyta</taxon>
        <taxon>Marchantiophyta</taxon>
        <taxon>Marchantiopsida</taxon>
        <taxon>Marchantiidae</taxon>
        <taxon>Marchantiales</taxon>
        <taxon>Ricciaceae</taxon>
        <taxon>Riccia</taxon>
    </lineage>
</organism>
<evidence type="ECO:0000313" key="4">
    <source>
        <dbReference type="Proteomes" id="UP001633002"/>
    </source>
</evidence>
<reference evidence="3 4" key="1">
    <citation type="submission" date="2024-09" db="EMBL/GenBank/DDBJ databases">
        <title>Chromosome-scale assembly of Riccia sorocarpa.</title>
        <authorList>
            <person name="Paukszto L."/>
        </authorList>
    </citation>
    <scope>NUCLEOTIDE SEQUENCE [LARGE SCALE GENOMIC DNA]</scope>
    <source>
        <strain evidence="3">LP-2024</strain>
        <tissue evidence="3">Aerial parts of the thallus</tissue>
    </source>
</reference>
<dbReference type="AlphaFoldDB" id="A0ABD3HBP5"/>
<evidence type="ECO:0000256" key="2">
    <source>
        <dbReference type="SAM" id="MobiDB-lite"/>
    </source>
</evidence>
<feature type="region of interest" description="Disordered" evidence="2">
    <location>
        <begin position="46"/>
        <end position="65"/>
    </location>
</feature>
<feature type="compositionally biased region" description="Basic and acidic residues" evidence="2">
    <location>
        <begin position="54"/>
        <end position="65"/>
    </location>
</feature>
<proteinExistence type="predicted"/>
<dbReference type="Gene3D" id="3.60.10.10">
    <property type="entry name" value="Endonuclease/exonuclease/phosphatase"/>
    <property type="match status" value="1"/>
</dbReference>